<dbReference type="InterPro" id="IPR028939">
    <property type="entry name" value="P5C_Rdtase_cat_N"/>
</dbReference>
<dbReference type="Gene3D" id="3.40.50.720">
    <property type="entry name" value="NAD(P)-binding Rossmann-like Domain"/>
    <property type="match status" value="1"/>
</dbReference>
<feature type="domain" description="Pyrroline-5-carboxylate reductase catalytic N-terminal" evidence="1">
    <location>
        <begin position="2"/>
        <end position="88"/>
    </location>
</feature>
<comment type="caution">
    <text evidence="2">The sequence shown here is derived from an EMBL/GenBank/DDBJ whole genome shotgun (WGS) entry which is preliminary data.</text>
</comment>
<sequence>MKVSIIGAGKLGTALARLAVAAGHETLIHARPKPMLDIILGSLVPEAKLVSFEEAALADVMILAVPRTALDSFDFSLVRGIIIDATNPWEATGTVVESSALAGLSVPVVRTLNHIAYEELTSDSRVLNPHALPRAVAVVEAGEGTAAAADFVESLGFDAVVVQDDAAHLFEPDGRYFGAPLTAEELASL</sequence>
<organism evidence="2 3">
    <name type="scientific">Rothia aerolata</name>
    <dbReference type="NCBI Taxonomy" id="1812262"/>
    <lineage>
        <taxon>Bacteria</taxon>
        <taxon>Bacillati</taxon>
        <taxon>Actinomycetota</taxon>
        <taxon>Actinomycetes</taxon>
        <taxon>Micrococcales</taxon>
        <taxon>Micrococcaceae</taxon>
        <taxon>Rothia</taxon>
    </lineage>
</organism>
<evidence type="ECO:0000259" key="1">
    <source>
        <dbReference type="Pfam" id="PF03807"/>
    </source>
</evidence>
<dbReference type="RefSeq" id="WP_188358984.1">
    <property type="nucleotide sequence ID" value="NZ_BMDC01000001.1"/>
</dbReference>
<accession>A0A917IS19</accession>
<protein>
    <submittedName>
        <fullName evidence="2">NADP oxidoreductase</fullName>
    </submittedName>
</protein>
<name>A0A917IS19_9MICC</name>
<evidence type="ECO:0000313" key="3">
    <source>
        <dbReference type="Proteomes" id="UP000600171"/>
    </source>
</evidence>
<keyword evidence="3" id="KW-1185">Reference proteome</keyword>
<gene>
    <name evidence="2" type="ORF">GCM10007359_07710</name>
</gene>
<proteinExistence type="predicted"/>
<dbReference type="Proteomes" id="UP000600171">
    <property type="component" value="Unassembled WGS sequence"/>
</dbReference>
<dbReference type="AlphaFoldDB" id="A0A917IS19"/>
<reference evidence="2 3" key="1">
    <citation type="journal article" date="2014" name="Int. J. Syst. Evol. Microbiol.">
        <title>Complete genome sequence of Corynebacterium casei LMG S-19264T (=DSM 44701T), isolated from a smear-ripened cheese.</title>
        <authorList>
            <consortium name="US DOE Joint Genome Institute (JGI-PGF)"/>
            <person name="Walter F."/>
            <person name="Albersmeier A."/>
            <person name="Kalinowski J."/>
            <person name="Ruckert C."/>
        </authorList>
    </citation>
    <scope>NUCLEOTIDE SEQUENCE [LARGE SCALE GENOMIC DNA]</scope>
    <source>
        <strain evidence="2 3">CCM 8669</strain>
    </source>
</reference>
<dbReference type="InterPro" id="IPR036291">
    <property type="entry name" value="NAD(P)-bd_dom_sf"/>
</dbReference>
<dbReference type="SUPFAM" id="SSF51735">
    <property type="entry name" value="NAD(P)-binding Rossmann-fold domains"/>
    <property type="match status" value="1"/>
</dbReference>
<dbReference type="EMBL" id="BMDC01000001">
    <property type="protein sequence ID" value="GGH59987.1"/>
    <property type="molecule type" value="Genomic_DNA"/>
</dbReference>
<dbReference type="Pfam" id="PF03807">
    <property type="entry name" value="F420_oxidored"/>
    <property type="match status" value="1"/>
</dbReference>
<evidence type="ECO:0000313" key="2">
    <source>
        <dbReference type="EMBL" id="GGH59987.1"/>
    </source>
</evidence>